<dbReference type="InterPro" id="IPR050185">
    <property type="entry name" value="Ub_carboxyl-term_hydrolase"/>
</dbReference>
<dbReference type="InterPro" id="IPR038765">
    <property type="entry name" value="Papain-like_cys_pep_sf"/>
</dbReference>
<reference evidence="3" key="3">
    <citation type="submission" date="2016-03" db="UniProtKB">
        <authorList>
            <consortium name="EnsemblProtists"/>
        </authorList>
    </citation>
    <scope>IDENTIFICATION</scope>
</reference>
<accession>L1JI16</accession>
<dbReference type="eggNOG" id="KOG1868">
    <property type="taxonomic scope" value="Eukaryota"/>
</dbReference>
<dbReference type="GeneID" id="17304831"/>
<dbReference type="GO" id="GO:0004843">
    <property type="term" value="F:cysteine-type deubiquitinase activity"/>
    <property type="evidence" value="ECO:0007669"/>
    <property type="project" value="InterPro"/>
</dbReference>
<reference evidence="4" key="2">
    <citation type="submission" date="2012-11" db="EMBL/GenBank/DDBJ databases">
        <authorList>
            <person name="Kuo A."/>
            <person name="Curtis B.A."/>
            <person name="Tanifuji G."/>
            <person name="Burki F."/>
            <person name="Gruber A."/>
            <person name="Irimia M."/>
            <person name="Maruyama S."/>
            <person name="Arias M.C."/>
            <person name="Ball S.G."/>
            <person name="Gile G.H."/>
            <person name="Hirakawa Y."/>
            <person name="Hopkins J.F."/>
            <person name="Rensing S.A."/>
            <person name="Schmutz J."/>
            <person name="Symeonidi A."/>
            <person name="Elias M."/>
            <person name="Eveleigh R.J."/>
            <person name="Herman E.K."/>
            <person name="Klute M.J."/>
            <person name="Nakayama T."/>
            <person name="Obornik M."/>
            <person name="Reyes-Prieto A."/>
            <person name="Armbrust E.V."/>
            <person name="Aves S.J."/>
            <person name="Beiko R.G."/>
            <person name="Coutinho P."/>
            <person name="Dacks J.B."/>
            <person name="Durnford D.G."/>
            <person name="Fast N.M."/>
            <person name="Green B.R."/>
            <person name="Grisdale C."/>
            <person name="Hempe F."/>
            <person name="Henrissat B."/>
            <person name="Hoppner M.P."/>
            <person name="Ishida K.-I."/>
            <person name="Kim E."/>
            <person name="Koreny L."/>
            <person name="Kroth P.G."/>
            <person name="Liu Y."/>
            <person name="Malik S.-B."/>
            <person name="Maier U.G."/>
            <person name="McRose D."/>
            <person name="Mock T."/>
            <person name="Neilson J.A."/>
            <person name="Onodera N.T."/>
            <person name="Poole A.M."/>
            <person name="Pritham E.J."/>
            <person name="Richards T.A."/>
            <person name="Rocap G."/>
            <person name="Roy S.W."/>
            <person name="Sarai C."/>
            <person name="Schaack S."/>
            <person name="Shirato S."/>
            <person name="Slamovits C.H."/>
            <person name="Spencer D.F."/>
            <person name="Suzuki S."/>
            <person name="Worden A.Z."/>
            <person name="Zauner S."/>
            <person name="Barry K."/>
            <person name="Bell C."/>
            <person name="Bharti A.K."/>
            <person name="Crow J.A."/>
            <person name="Grimwood J."/>
            <person name="Kramer R."/>
            <person name="Lindquist E."/>
            <person name="Lucas S."/>
            <person name="Salamov A."/>
            <person name="McFadden G.I."/>
            <person name="Lane C.E."/>
            <person name="Keeling P.J."/>
            <person name="Gray M.W."/>
            <person name="Grigoriev I.V."/>
            <person name="Archibald J.M."/>
        </authorList>
    </citation>
    <scope>NUCLEOTIDE SEQUENCE</scope>
    <source>
        <strain evidence="4">CCMP2712</strain>
    </source>
</reference>
<dbReference type="GO" id="GO:0016579">
    <property type="term" value="P:protein deubiquitination"/>
    <property type="evidence" value="ECO:0007669"/>
    <property type="project" value="InterPro"/>
</dbReference>
<dbReference type="AlphaFoldDB" id="L1JI16"/>
<name>L1JI16_GUITC</name>
<dbReference type="RefSeq" id="XP_005834937.1">
    <property type="nucleotide sequence ID" value="XM_005834880.1"/>
</dbReference>
<keyword evidence="4" id="KW-1185">Reference proteome</keyword>
<dbReference type="Gene3D" id="3.90.70.10">
    <property type="entry name" value="Cysteine proteinases"/>
    <property type="match status" value="1"/>
</dbReference>
<dbReference type="InterPro" id="IPR018200">
    <property type="entry name" value="USP_CS"/>
</dbReference>
<dbReference type="STRING" id="905079.L1JI16"/>
<dbReference type="PROSITE" id="PS00972">
    <property type="entry name" value="USP_1"/>
    <property type="match status" value="1"/>
</dbReference>
<dbReference type="OMA" id="EKSKRMW"/>
<dbReference type="EnsemblProtists" id="EKX47957">
    <property type="protein sequence ID" value="EKX47957"/>
    <property type="gene ID" value="GUITHDRAFT_106044"/>
</dbReference>
<dbReference type="PANTHER" id="PTHR21646:SF23">
    <property type="entry name" value="UBIQUITIN CARBOXYL-TERMINAL HYDROLASE USP2"/>
    <property type="match status" value="1"/>
</dbReference>
<evidence type="ECO:0000313" key="2">
    <source>
        <dbReference type="EMBL" id="EKX47957.1"/>
    </source>
</evidence>
<protein>
    <recommendedName>
        <fullName evidence="1">USP domain-containing protein</fullName>
    </recommendedName>
</protein>
<dbReference type="SUPFAM" id="SSF54001">
    <property type="entry name" value="Cysteine proteinases"/>
    <property type="match status" value="1"/>
</dbReference>
<dbReference type="Proteomes" id="UP000011087">
    <property type="component" value="Unassembled WGS sequence"/>
</dbReference>
<evidence type="ECO:0000259" key="1">
    <source>
        <dbReference type="PROSITE" id="PS50235"/>
    </source>
</evidence>
<dbReference type="InterPro" id="IPR001394">
    <property type="entry name" value="Peptidase_C19_UCH"/>
</dbReference>
<sequence>MCQTQTTPRALVGLSNLGNTCFMNSVLQCLVNTAPLSAYFVADEYSGELNRSSKSWQLVDDYASLAKDMWRTAGNTHTSINPSALKMQISRWARQFSGYEQHDSQELLRFLLDGLQEGLMRPKREPPWPYDDKDFEKRAIAEQSRRMWENYLARNNSQITDIFCGQLRSRVTCATCKRESNCYDPFMDLSLPIPKKFQGLSKWRSSAQECKLQDCLEQFVDEEKLEGNEMYYCSRCKKHQVAIKEMKIFRCPLVLVLHLKRFDKRSSSRSKLNASVRFPTASLELAPYMSSDSPDLSTSTFDLYGETSLYENEEDDGRFQGFRNIQALWTEGIISLIVEISMTVCGTASTTRT</sequence>
<dbReference type="PROSITE" id="PS50235">
    <property type="entry name" value="USP_3"/>
    <property type="match status" value="1"/>
</dbReference>
<dbReference type="KEGG" id="gtt:GUITHDRAFT_106044"/>
<evidence type="ECO:0000313" key="3">
    <source>
        <dbReference type="EnsemblProtists" id="EKX47957"/>
    </source>
</evidence>
<reference evidence="2 4" key="1">
    <citation type="journal article" date="2012" name="Nature">
        <title>Algal genomes reveal evolutionary mosaicism and the fate of nucleomorphs.</title>
        <authorList>
            <consortium name="DOE Joint Genome Institute"/>
            <person name="Curtis B.A."/>
            <person name="Tanifuji G."/>
            <person name="Burki F."/>
            <person name="Gruber A."/>
            <person name="Irimia M."/>
            <person name="Maruyama S."/>
            <person name="Arias M.C."/>
            <person name="Ball S.G."/>
            <person name="Gile G.H."/>
            <person name="Hirakawa Y."/>
            <person name="Hopkins J.F."/>
            <person name="Kuo A."/>
            <person name="Rensing S.A."/>
            <person name="Schmutz J."/>
            <person name="Symeonidi A."/>
            <person name="Elias M."/>
            <person name="Eveleigh R.J."/>
            <person name="Herman E.K."/>
            <person name="Klute M.J."/>
            <person name="Nakayama T."/>
            <person name="Obornik M."/>
            <person name="Reyes-Prieto A."/>
            <person name="Armbrust E.V."/>
            <person name="Aves S.J."/>
            <person name="Beiko R.G."/>
            <person name="Coutinho P."/>
            <person name="Dacks J.B."/>
            <person name="Durnford D.G."/>
            <person name="Fast N.M."/>
            <person name="Green B.R."/>
            <person name="Grisdale C.J."/>
            <person name="Hempel F."/>
            <person name="Henrissat B."/>
            <person name="Hoppner M.P."/>
            <person name="Ishida K."/>
            <person name="Kim E."/>
            <person name="Koreny L."/>
            <person name="Kroth P.G."/>
            <person name="Liu Y."/>
            <person name="Malik S.B."/>
            <person name="Maier U.G."/>
            <person name="McRose D."/>
            <person name="Mock T."/>
            <person name="Neilson J.A."/>
            <person name="Onodera N.T."/>
            <person name="Poole A.M."/>
            <person name="Pritham E.J."/>
            <person name="Richards T.A."/>
            <person name="Rocap G."/>
            <person name="Roy S.W."/>
            <person name="Sarai C."/>
            <person name="Schaack S."/>
            <person name="Shirato S."/>
            <person name="Slamovits C.H."/>
            <person name="Spencer D.F."/>
            <person name="Suzuki S."/>
            <person name="Worden A.Z."/>
            <person name="Zauner S."/>
            <person name="Barry K."/>
            <person name="Bell C."/>
            <person name="Bharti A.K."/>
            <person name="Crow J.A."/>
            <person name="Grimwood J."/>
            <person name="Kramer R."/>
            <person name="Lindquist E."/>
            <person name="Lucas S."/>
            <person name="Salamov A."/>
            <person name="McFadden G.I."/>
            <person name="Lane C.E."/>
            <person name="Keeling P.J."/>
            <person name="Gray M.W."/>
            <person name="Grigoriev I.V."/>
            <person name="Archibald J.M."/>
        </authorList>
    </citation>
    <scope>NUCLEOTIDE SEQUENCE</scope>
    <source>
        <strain evidence="2 4">CCMP2712</strain>
    </source>
</reference>
<feature type="domain" description="USP" evidence="1">
    <location>
        <begin position="12"/>
        <end position="353"/>
    </location>
</feature>
<dbReference type="HOGENOM" id="CLU_008279_1_0_1"/>
<dbReference type="InterPro" id="IPR028889">
    <property type="entry name" value="USP"/>
</dbReference>
<dbReference type="PANTHER" id="PTHR21646">
    <property type="entry name" value="UBIQUITIN CARBOXYL-TERMINAL HYDROLASE"/>
    <property type="match status" value="1"/>
</dbReference>
<dbReference type="EMBL" id="JH992987">
    <property type="protein sequence ID" value="EKX47957.1"/>
    <property type="molecule type" value="Genomic_DNA"/>
</dbReference>
<dbReference type="OrthoDB" id="265776at2759"/>
<dbReference type="Pfam" id="PF00443">
    <property type="entry name" value="UCH"/>
    <property type="match status" value="1"/>
</dbReference>
<gene>
    <name evidence="2" type="ORF">GUITHDRAFT_106044</name>
</gene>
<organism evidence="2">
    <name type="scientific">Guillardia theta (strain CCMP2712)</name>
    <name type="common">Cryptophyte</name>
    <dbReference type="NCBI Taxonomy" id="905079"/>
    <lineage>
        <taxon>Eukaryota</taxon>
        <taxon>Cryptophyceae</taxon>
        <taxon>Pyrenomonadales</taxon>
        <taxon>Geminigeraceae</taxon>
        <taxon>Guillardia</taxon>
    </lineage>
</organism>
<dbReference type="PaxDb" id="55529-EKX47957"/>
<proteinExistence type="predicted"/>
<evidence type="ECO:0000313" key="4">
    <source>
        <dbReference type="Proteomes" id="UP000011087"/>
    </source>
</evidence>